<proteinExistence type="predicted"/>
<keyword evidence="1" id="KW-0472">Membrane</keyword>
<evidence type="ECO:0000313" key="3">
    <source>
        <dbReference type="Proteomes" id="UP000580250"/>
    </source>
</evidence>
<keyword evidence="1" id="KW-1133">Transmembrane helix</keyword>
<feature type="transmembrane region" description="Helical" evidence="1">
    <location>
        <begin position="76"/>
        <end position="93"/>
    </location>
</feature>
<reference evidence="2 3" key="1">
    <citation type="submission" date="2020-08" db="EMBL/GenBank/DDBJ databases">
        <authorList>
            <person name="Koutsovoulos G."/>
            <person name="Danchin GJ E."/>
        </authorList>
    </citation>
    <scope>NUCLEOTIDE SEQUENCE [LARGE SCALE GENOMIC DNA]</scope>
</reference>
<keyword evidence="1" id="KW-0812">Transmembrane</keyword>
<gene>
    <name evidence="2" type="ORF">MENT_LOCUS3459</name>
</gene>
<evidence type="ECO:0000256" key="1">
    <source>
        <dbReference type="SAM" id="Phobius"/>
    </source>
</evidence>
<dbReference type="EMBL" id="CAJEWN010000011">
    <property type="protein sequence ID" value="CAD2131891.1"/>
    <property type="molecule type" value="Genomic_DNA"/>
</dbReference>
<comment type="caution">
    <text evidence="2">The sequence shown here is derived from an EMBL/GenBank/DDBJ whole genome shotgun (WGS) entry which is preliminary data.</text>
</comment>
<dbReference type="AlphaFoldDB" id="A0A6V7TS44"/>
<protein>
    <submittedName>
        <fullName evidence="2">Uncharacterized protein</fullName>
    </submittedName>
</protein>
<accession>A0A6V7TS44</accession>
<dbReference type="Proteomes" id="UP000580250">
    <property type="component" value="Unassembled WGS sequence"/>
</dbReference>
<name>A0A6V7TS44_MELEN</name>
<organism evidence="2 3">
    <name type="scientific">Meloidogyne enterolobii</name>
    <name type="common">Root-knot nematode worm</name>
    <name type="synonym">Meloidogyne mayaguensis</name>
    <dbReference type="NCBI Taxonomy" id="390850"/>
    <lineage>
        <taxon>Eukaryota</taxon>
        <taxon>Metazoa</taxon>
        <taxon>Ecdysozoa</taxon>
        <taxon>Nematoda</taxon>
        <taxon>Chromadorea</taxon>
        <taxon>Rhabditida</taxon>
        <taxon>Tylenchina</taxon>
        <taxon>Tylenchomorpha</taxon>
        <taxon>Tylenchoidea</taxon>
        <taxon>Meloidogynidae</taxon>
        <taxon>Meloidogyninae</taxon>
        <taxon>Meloidogyne</taxon>
    </lineage>
</organism>
<sequence length="101" mass="12323">MFQRSKCFNFTQCSKKPCPKNFKEFRYEIFREKFFCNLFWEVNLKTLKTNFRLIFSAHYLKCHFISFLLKTIKNKLLSMSTCITAVFLFLFILDDKKTILF</sequence>
<evidence type="ECO:0000313" key="2">
    <source>
        <dbReference type="EMBL" id="CAD2131891.1"/>
    </source>
</evidence>